<dbReference type="CDD" id="cd11660">
    <property type="entry name" value="SANT_TRF"/>
    <property type="match status" value="1"/>
</dbReference>
<dbReference type="PANTHER" id="PTHR46734">
    <property type="entry name" value="TELOMERIC REPEAT-BINDING FACTOR 1 TERF1"/>
    <property type="match status" value="1"/>
</dbReference>
<feature type="region of interest" description="Disordered" evidence="2">
    <location>
        <begin position="238"/>
        <end position="259"/>
    </location>
</feature>
<dbReference type="InterPro" id="IPR001005">
    <property type="entry name" value="SANT/Myb"/>
</dbReference>
<dbReference type="InterPro" id="IPR009057">
    <property type="entry name" value="Homeodomain-like_sf"/>
</dbReference>
<feature type="compositionally biased region" description="Low complexity" evidence="2">
    <location>
        <begin position="430"/>
        <end position="446"/>
    </location>
</feature>
<evidence type="ECO:0000259" key="3">
    <source>
        <dbReference type="PROSITE" id="PS50090"/>
    </source>
</evidence>
<evidence type="ECO:0000256" key="2">
    <source>
        <dbReference type="SAM" id="MobiDB-lite"/>
    </source>
</evidence>
<sequence>MRAALEVCGEFLSRIGALQDVGAIAEMMHKSGMELAETSSFRWRALLAAIRHELDAEPMDSVFLFERLLQLDVLMPTDSSLALFRSPLFLHLVVERFAVAFEGLDAELFKLESDELCHVDGLYETCLLVRDKIRAGDCWNEKLGTFLETFKQIFEHNEPKECWDVFYESYQLKSSAFRRDMKRALCMIESAALGPTKLELAFPTEITGDTTKAIPRAMLERRFVGTRREWRDMSHIISISNDEQEQQEQQQQDEEREARVSISTDNVTLQTSIEFPEVQDWVWPTNAPSSSNNVKMEVVHSDVLDESPTLERPESSRPPRAAEVARVTRREGRRAVARTRVSNDDDVAITSEATDCSTGRRKRVRWSTEEEEALIEGYRLYHKFSNVWMLIKTKFPDVLRNRSNVDLKDKFRNLRRYNRILRATADGHDNAGVTDNDATDDNTGAADKSDATDT</sequence>
<feature type="compositionally biased region" description="Acidic residues" evidence="2">
    <location>
        <begin position="242"/>
        <end position="255"/>
    </location>
</feature>
<dbReference type="SUPFAM" id="SSF46689">
    <property type="entry name" value="Homeodomain-like"/>
    <property type="match status" value="1"/>
</dbReference>
<evidence type="ECO:0000313" key="6">
    <source>
        <dbReference type="Proteomes" id="UP001162060"/>
    </source>
</evidence>
<dbReference type="Proteomes" id="UP001162060">
    <property type="component" value="Unassembled WGS sequence"/>
</dbReference>
<proteinExistence type="predicted"/>
<dbReference type="EMBL" id="CAKLBY020000025">
    <property type="protein sequence ID" value="CAK7903372.1"/>
    <property type="molecule type" value="Genomic_DNA"/>
</dbReference>
<feature type="domain" description="Myb-like" evidence="3">
    <location>
        <begin position="358"/>
        <end position="415"/>
    </location>
</feature>
<organism evidence="5 6">
    <name type="scientific">Peronospora matthiolae</name>
    <dbReference type="NCBI Taxonomy" id="2874970"/>
    <lineage>
        <taxon>Eukaryota</taxon>
        <taxon>Sar</taxon>
        <taxon>Stramenopiles</taxon>
        <taxon>Oomycota</taxon>
        <taxon>Peronosporomycetes</taxon>
        <taxon>Peronosporales</taxon>
        <taxon>Peronosporaceae</taxon>
        <taxon>Peronospora</taxon>
    </lineage>
</organism>
<dbReference type="PROSITE" id="PS50090">
    <property type="entry name" value="MYB_LIKE"/>
    <property type="match status" value="1"/>
</dbReference>
<dbReference type="EMBL" id="CAKLBY020000283">
    <property type="protein sequence ID" value="CAK7942738.1"/>
    <property type="molecule type" value="Genomic_DNA"/>
</dbReference>
<gene>
    <name evidence="4" type="ORF">PM001_LOCUS2697</name>
    <name evidence="5" type="ORF">PM001_LOCUS27888</name>
</gene>
<feature type="region of interest" description="Disordered" evidence="2">
    <location>
        <begin position="427"/>
        <end position="454"/>
    </location>
</feature>
<dbReference type="SMART" id="SM00717">
    <property type="entry name" value="SANT"/>
    <property type="match status" value="1"/>
</dbReference>
<evidence type="ECO:0000313" key="5">
    <source>
        <dbReference type="EMBL" id="CAK7942738.1"/>
    </source>
</evidence>
<accession>A0AAV1V9M8</accession>
<dbReference type="PANTHER" id="PTHR46734:SF1">
    <property type="entry name" value="TELOMERIC REPEAT-BINDING FACTOR 1"/>
    <property type="match status" value="1"/>
</dbReference>
<dbReference type="Gene3D" id="1.10.246.220">
    <property type="match status" value="1"/>
</dbReference>
<comment type="caution">
    <text evidence="5">The sequence shown here is derived from an EMBL/GenBank/DDBJ whole genome shotgun (WGS) entry which is preliminary data.</text>
</comment>
<name>A0AAV1V9M8_9STRA</name>
<protein>
    <recommendedName>
        <fullName evidence="3">Myb-like domain-containing protein</fullName>
    </recommendedName>
</protein>
<keyword evidence="1" id="KW-0539">Nucleus</keyword>
<evidence type="ECO:0000256" key="1">
    <source>
        <dbReference type="ARBA" id="ARBA00023242"/>
    </source>
</evidence>
<evidence type="ECO:0000313" key="4">
    <source>
        <dbReference type="EMBL" id="CAK7903372.1"/>
    </source>
</evidence>
<dbReference type="AlphaFoldDB" id="A0AAV1V9M8"/>
<dbReference type="InterPro" id="IPR052450">
    <property type="entry name" value="TRBD-Containing_Protein"/>
</dbReference>
<reference evidence="5" key="1">
    <citation type="submission" date="2024-01" db="EMBL/GenBank/DDBJ databases">
        <authorList>
            <person name="Webb A."/>
        </authorList>
    </citation>
    <scope>NUCLEOTIDE SEQUENCE</scope>
    <source>
        <strain evidence="5">Pm1</strain>
    </source>
</reference>